<keyword evidence="4" id="KW-1185">Reference proteome</keyword>
<dbReference type="PANTHER" id="PTHR15962">
    <property type="entry name" value="ACTIVITY-REGULATED CYTOSKELETON-ASSOCIATED PROTEIN"/>
    <property type="match status" value="1"/>
</dbReference>
<dbReference type="Proteomes" id="UP000198287">
    <property type="component" value="Unassembled WGS sequence"/>
</dbReference>
<dbReference type="PANTHER" id="PTHR15962:SF0">
    <property type="entry name" value="ACTIVITY-REGULATED CYTOSKELETON-ASSOCIATED PROTEIN"/>
    <property type="match status" value="1"/>
</dbReference>
<feature type="domain" description="Retrotransposon gag" evidence="2">
    <location>
        <begin position="314"/>
        <end position="387"/>
    </location>
</feature>
<dbReference type="GO" id="GO:0015629">
    <property type="term" value="C:actin cytoskeleton"/>
    <property type="evidence" value="ECO:0007669"/>
    <property type="project" value="TreeGrafter"/>
</dbReference>
<dbReference type="GO" id="GO:0003729">
    <property type="term" value="F:mRNA binding"/>
    <property type="evidence" value="ECO:0007669"/>
    <property type="project" value="InterPro"/>
</dbReference>
<dbReference type="GO" id="GO:0007010">
    <property type="term" value="P:cytoskeleton organization"/>
    <property type="evidence" value="ECO:0007669"/>
    <property type="project" value="TreeGrafter"/>
</dbReference>
<feature type="compositionally biased region" description="Polar residues" evidence="1">
    <location>
        <begin position="426"/>
        <end position="442"/>
    </location>
</feature>
<feature type="region of interest" description="Disordered" evidence="1">
    <location>
        <begin position="426"/>
        <end position="499"/>
    </location>
</feature>
<comment type="caution">
    <text evidence="3">The sequence shown here is derived from an EMBL/GenBank/DDBJ whole genome shotgun (WGS) entry which is preliminary data.</text>
</comment>
<dbReference type="GO" id="GO:0005737">
    <property type="term" value="C:cytoplasm"/>
    <property type="evidence" value="ECO:0007669"/>
    <property type="project" value="TreeGrafter"/>
</dbReference>
<protein>
    <submittedName>
        <fullName evidence="3">Activity-regulated cytoskeleton-associated protein</fullName>
    </submittedName>
</protein>
<dbReference type="GO" id="GO:1900271">
    <property type="term" value="P:regulation of long-term synaptic potentiation"/>
    <property type="evidence" value="ECO:0007669"/>
    <property type="project" value="TreeGrafter"/>
</dbReference>
<dbReference type="EMBL" id="LNIX01000026">
    <property type="protein sequence ID" value="OXA42472.1"/>
    <property type="molecule type" value="Genomic_DNA"/>
</dbReference>
<dbReference type="GO" id="GO:0048168">
    <property type="term" value="P:regulation of neuronal synaptic plasticity"/>
    <property type="evidence" value="ECO:0007669"/>
    <property type="project" value="TreeGrafter"/>
</dbReference>
<evidence type="ECO:0000313" key="4">
    <source>
        <dbReference type="Proteomes" id="UP000198287"/>
    </source>
</evidence>
<proteinExistence type="predicted"/>
<dbReference type="AlphaFoldDB" id="A0A226DAA6"/>
<evidence type="ECO:0000259" key="2">
    <source>
        <dbReference type="Pfam" id="PF03732"/>
    </source>
</evidence>
<dbReference type="InterPro" id="IPR023263">
    <property type="entry name" value="Arc"/>
</dbReference>
<organism evidence="3 4">
    <name type="scientific">Folsomia candida</name>
    <name type="common">Springtail</name>
    <dbReference type="NCBI Taxonomy" id="158441"/>
    <lineage>
        <taxon>Eukaryota</taxon>
        <taxon>Metazoa</taxon>
        <taxon>Ecdysozoa</taxon>
        <taxon>Arthropoda</taxon>
        <taxon>Hexapoda</taxon>
        <taxon>Collembola</taxon>
        <taxon>Entomobryomorpha</taxon>
        <taxon>Isotomoidea</taxon>
        <taxon>Isotomidae</taxon>
        <taxon>Proisotominae</taxon>
        <taxon>Folsomia</taxon>
    </lineage>
</organism>
<feature type="compositionally biased region" description="Low complexity" evidence="1">
    <location>
        <begin position="458"/>
        <end position="479"/>
    </location>
</feature>
<dbReference type="Pfam" id="PF03732">
    <property type="entry name" value="Retrotrans_gag"/>
    <property type="match status" value="1"/>
</dbReference>
<dbReference type="GO" id="GO:0005886">
    <property type="term" value="C:plasma membrane"/>
    <property type="evidence" value="ECO:0007669"/>
    <property type="project" value="TreeGrafter"/>
</dbReference>
<evidence type="ECO:0000256" key="1">
    <source>
        <dbReference type="SAM" id="MobiDB-lite"/>
    </source>
</evidence>
<name>A0A226DAA6_FOLCA</name>
<reference evidence="3 4" key="1">
    <citation type="submission" date="2015-12" db="EMBL/GenBank/DDBJ databases">
        <title>The genome of Folsomia candida.</title>
        <authorList>
            <person name="Faddeeva A."/>
            <person name="Derks M.F."/>
            <person name="Anvar Y."/>
            <person name="Smit S."/>
            <person name="Van Straalen N."/>
            <person name="Roelofs D."/>
        </authorList>
    </citation>
    <scope>NUCLEOTIDE SEQUENCE [LARGE SCALE GENOMIC DNA]</scope>
    <source>
        <strain evidence="3 4">VU population</strain>
        <tissue evidence="3">Whole body</tissue>
    </source>
</reference>
<evidence type="ECO:0000313" key="3">
    <source>
        <dbReference type="EMBL" id="OXA42472.1"/>
    </source>
</evidence>
<sequence length="590" mass="67861">MDYAHVFHELIAVFFKPPTDSTTIGNPKGNFTSESGKTPPKPFSFGIYWTWETIAIALLSSLLDMRFFELDEMRIRLDELDDKVNPDTDPVLESILGPQFPINRPAAHSVKDYVDTHIGKMKTTLFHHQKNLAKQQDVDALRKEMSEFMNYVSSEYTKTFAQIYKETKQQNSPHMRIPPTLHNSVMREPHLPDDPNPFHDVSTISPITPHKNETNPFMTSDVILLLTAPADNPAYQPIITIPPQFNSTLPATAPNTVIYQSVGNIPIPKFRPYLETPENFLKEVELYMKRKRVMPEDWILMLPSVFKQDKHQSLWWQSTKLVVNSWDDFKSEFLQMYGSEMDKHQSVERLLNRRQKKNEPFNKFALEMNMIYRKIFKIDQSSHDTQIIQFVAERALPHIQTALLSCRAKNLVELINFGKIFEKSTPPEQTTKLASSHTNQATVRDGNRNPPPPPPPRQNYNNNNNPAPRPPQRQNNNNTPPRPPPRQNNNNRPRVGKRDNRVAARGFVATSSKPNPHRLIPQIPIKLSTDTWPVESHPLKVVMSNNTVTHTLTLLEDSQRDDIKDLLSKFPDVIDAPRIGRIKGVEHNNK</sequence>
<gene>
    <name evidence="3" type="ORF">Fcan01_23004</name>
</gene>
<accession>A0A226DAA6</accession>
<dbReference type="InterPro" id="IPR005162">
    <property type="entry name" value="Retrotrans_gag_dom"/>
</dbReference>